<name>A0A0A9CIJ3_ARUDO</name>
<protein>
    <submittedName>
        <fullName evidence="1">Uncharacterized protein</fullName>
    </submittedName>
</protein>
<reference evidence="1" key="1">
    <citation type="submission" date="2014-09" db="EMBL/GenBank/DDBJ databases">
        <authorList>
            <person name="Magalhaes I.L.F."/>
            <person name="Oliveira U."/>
            <person name="Santos F.R."/>
            <person name="Vidigal T.H.D.A."/>
            <person name="Brescovit A.D."/>
            <person name="Santos A.J."/>
        </authorList>
    </citation>
    <scope>NUCLEOTIDE SEQUENCE</scope>
    <source>
        <tissue evidence="1">Shoot tissue taken approximately 20 cm above the soil surface</tissue>
    </source>
</reference>
<dbReference type="AlphaFoldDB" id="A0A0A9CIJ3"/>
<accession>A0A0A9CIJ3</accession>
<proteinExistence type="predicted"/>
<evidence type="ECO:0000313" key="1">
    <source>
        <dbReference type="EMBL" id="JAD73195.1"/>
    </source>
</evidence>
<reference evidence="1" key="2">
    <citation type="journal article" date="2015" name="Data Brief">
        <title>Shoot transcriptome of the giant reed, Arundo donax.</title>
        <authorList>
            <person name="Barrero R.A."/>
            <person name="Guerrero F.D."/>
            <person name="Moolhuijzen P."/>
            <person name="Goolsby J.A."/>
            <person name="Tidwell J."/>
            <person name="Bellgard S.E."/>
            <person name="Bellgard M.I."/>
        </authorList>
    </citation>
    <scope>NUCLEOTIDE SEQUENCE</scope>
    <source>
        <tissue evidence="1">Shoot tissue taken approximately 20 cm above the soil surface</tissue>
    </source>
</reference>
<sequence>MYRTLDICTNMATSLWHMIENYCTAAHKDYFLPEGYQQLGIITST</sequence>
<organism evidence="1">
    <name type="scientific">Arundo donax</name>
    <name type="common">Giant reed</name>
    <name type="synonym">Donax arundinaceus</name>
    <dbReference type="NCBI Taxonomy" id="35708"/>
    <lineage>
        <taxon>Eukaryota</taxon>
        <taxon>Viridiplantae</taxon>
        <taxon>Streptophyta</taxon>
        <taxon>Embryophyta</taxon>
        <taxon>Tracheophyta</taxon>
        <taxon>Spermatophyta</taxon>
        <taxon>Magnoliopsida</taxon>
        <taxon>Liliopsida</taxon>
        <taxon>Poales</taxon>
        <taxon>Poaceae</taxon>
        <taxon>PACMAD clade</taxon>
        <taxon>Arundinoideae</taxon>
        <taxon>Arundineae</taxon>
        <taxon>Arundo</taxon>
    </lineage>
</organism>
<dbReference type="EMBL" id="GBRH01224700">
    <property type="protein sequence ID" value="JAD73195.1"/>
    <property type="molecule type" value="Transcribed_RNA"/>
</dbReference>